<feature type="non-terminal residue" evidence="1">
    <location>
        <position position="325"/>
    </location>
</feature>
<dbReference type="PANTHER" id="PTHR41775:SF1">
    <property type="entry name" value="PEPTIDASE M6-LIKE DOMAIN-CONTAINING PROTEIN"/>
    <property type="match status" value="1"/>
</dbReference>
<reference evidence="1" key="1">
    <citation type="journal article" date="2020" name="Stud. Mycol.">
        <title>101 Dothideomycetes genomes: a test case for predicting lifestyles and emergence of pathogens.</title>
        <authorList>
            <person name="Haridas S."/>
            <person name="Albert R."/>
            <person name="Binder M."/>
            <person name="Bloem J."/>
            <person name="Labutti K."/>
            <person name="Salamov A."/>
            <person name="Andreopoulos B."/>
            <person name="Baker S."/>
            <person name="Barry K."/>
            <person name="Bills G."/>
            <person name="Bluhm B."/>
            <person name="Cannon C."/>
            <person name="Castanera R."/>
            <person name="Culley D."/>
            <person name="Daum C."/>
            <person name="Ezra D."/>
            <person name="Gonzalez J."/>
            <person name="Henrissat B."/>
            <person name="Kuo A."/>
            <person name="Liang C."/>
            <person name="Lipzen A."/>
            <person name="Lutzoni F."/>
            <person name="Magnuson J."/>
            <person name="Mondo S."/>
            <person name="Nolan M."/>
            <person name="Ohm R."/>
            <person name="Pangilinan J."/>
            <person name="Park H.-J."/>
            <person name="Ramirez L."/>
            <person name="Alfaro M."/>
            <person name="Sun H."/>
            <person name="Tritt A."/>
            <person name="Yoshinaga Y."/>
            <person name="Zwiers L.-H."/>
            <person name="Turgeon B."/>
            <person name="Goodwin S."/>
            <person name="Spatafora J."/>
            <person name="Crous P."/>
            <person name="Grigoriev I."/>
        </authorList>
    </citation>
    <scope>NUCLEOTIDE SEQUENCE</scope>
    <source>
        <strain evidence="1">CBS 107.79</strain>
    </source>
</reference>
<keyword evidence="1" id="KW-0645">Protease</keyword>
<dbReference type="PANTHER" id="PTHR41775">
    <property type="entry name" value="SECRETED PROTEIN-RELATED"/>
    <property type="match status" value="1"/>
</dbReference>
<keyword evidence="2" id="KW-1185">Reference proteome</keyword>
<dbReference type="NCBIfam" id="TIGR03296">
    <property type="entry name" value="M6dom_TIGR03296"/>
    <property type="match status" value="1"/>
</dbReference>
<feature type="non-terminal residue" evidence="1">
    <location>
        <position position="1"/>
    </location>
</feature>
<dbReference type="OrthoDB" id="3941110at2759"/>
<proteinExistence type="predicted"/>
<dbReference type="GO" id="GO:0008237">
    <property type="term" value="F:metallopeptidase activity"/>
    <property type="evidence" value="ECO:0007669"/>
    <property type="project" value="UniProtKB-KW"/>
</dbReference>
<gene>
    <name evidence="1" type="ORF">BU23DRAFT_439773</name>
</gene>
<dbReference type="AlphaFoldDB" id="A0A6A5VDW3"/>
<dbReference type="EMBL" id="ML976672">
    <property type="protein sequence ID" value="KAF1975018.1"/>
    <property type="molecule type" value="Genomic_DNA"/>
</dbReference>
<keyword evidence="1" id="KW-0482">Metalloprotease</keyword>
<protein>
    <submittedName>
        <fullName evidence="1">M6 metalloprotease</fullName>
    </submittedName>
</protein>
<evidence type="ECO:0000313" key="1">
    <source>
        <dbReference type="EMBL" id="KAF1975018.1"/>
    </source>
</evidence>
<sequence>RSDPSACRIPSIPSVYLSIGHGFGAPDLTCVPSTGTMHTSTIFVDFPDQHAGNDTTSSLYSFFFPAASEWYSTSSFGKLSLDAKADTSRFYRMPKNASAYEWNRGITSEQHQSYIQDALDSYSSFNGVDLAPADALYVIASRNSPAITYSPTFMGTVTTRNGTFVANKAVTVGYDAYKTWGYKLINHETGHVMCLADLYPASGAVGMYVGDYDVMGNINAVYPDYFAWDKWRLGWLEDAQVACLADGVGGGNASVSSYVVGPVERAGEETKAVVVKKNETQAMVVEVRAGAGVDDKGGKPGVVVYTVDTTVETLQGPIRVLTEEP</sequence>
<dbReference type="GO" id="GO:0006508">
    <property type="term" value="P:proteolysis"/>
    <property type="evidence" value="ECO:0007669"/>
    <property type="project" value="UniProtKB-KW"/>
</dbReference>
<dbReference type="InterPro" id="IPR008757">
    <property type="entry name" value="Peptidase_M6-like_domain"/>
</dbReference>
<organism evidence="1 2">
    <name type="scientific">Bimuria novae-zelandiae CBS 107.79</name>
    <dbReference type="NCBI Taxonomy" id="1447943"/>
    <lineage>
        <taxon>Eukaryota</taxon>
        <taxon>Fungi</taxon>
        <taxon>Dikarya</taxon>
        <taxon>Ascomycota</taxon>
        <taxon>Pezizomycotina</taxon>
        <taxon>Dothideomycetes</taxon>
        <taxon>Pleosporomycetidae</taxon>
        <taxon>Pleosporales</taxon>
        <taxon>Massarineae</taxon>
        <taxon>Didymosphaeriaceae</taxon>
        <taxon>Bimuria</taxon>
    </lineage>
</organism>
<dbReference type="Proteomes" id="UP000800036">
    <property type="component" value="Unassembled WGS sequence"/>
</dbReference>
<keyword evidence="1" id="KW-0378">Hydrolase</keyword>
<name>A0A6A5VDW3_9PLEO</name>
<accession>A0A6A5VDW3</accession>
<evidence type="ECO:0000313" key="2">
    <source>
        <dbReference type="Proteomes" id="UP000800036"/>
    </source>
</evidence>